<dbReference type="Gene3D" id="2.60.120.1440">
    <property type="match status" value="1"/>
</dbReference>
<dbReference type="Pfam" id="PF16344">
    <property type="entry name" value="FecR_C"/>
    <property type="match status" value="1"/>
</dbReference>
<name>A0A6J4JIN0_9SPHI</name>
<dbReference type="GO" id="GO:0016989">
    <property type="term" value="F:sigma factor antagonist activity"/>
    <property type="evidence" value="ECO:0007669"/>
    <property type="project" value="TreeGrafter"/>
</dbReference>
<dbReference type="Pfam" id="PF04773">
    <property type="entry name" value="FecR"/>
    <property type="match status" value="1"/>
</dbReference>
<dbReference type="InterPro" id="IPR006860">
    <property type="entry name" value="FecR"/>
</dbReference>
<dbReference type="PIRSF" id="PIRSF018266">
    <property type="entry name" value="FecR"/>
    <property type="match status" value="1"/>
</dbReference>
<accession>A0A6J4JIN0</accession>
<evidence type="ECO:0000313" key="3">
    <source>
        <dbReference type="EMBL" id="CAA9277825.1"/>
    </source>
</evidence>
<protein>
    <submittedName>
        <fullName evidence="3">Anti-sigma factor</fullName>
    </submittedName>
</protein>
<organism evidence="3">
    <name type="scientific">uncultured Cytophagales bacterium</name>
    <dbReference type="NCBI Taxonomy" id="158755"/>
    <lineage>
        <taxon>Bacteria</taxon>
        <taxon>Pseudomonadati</taxon>
        <taxon>Bacteroidota</taxon>
        <taxon>Sphingobacteriia</taxon>
        <taxon>Sphingobacteriales</taxon>
        <taxon>environmental samples</taxon>
    </lineage>
</organism>
<dbReference type="PANTHER" id="PTHR30273">
    <property type="entry name" value="PERIPLASMIC SIGNAL SENSOR AND SIGMA FACTOR ACTIVATOR FECR-RELATED"/>
    <property type="match status" value="1"/>
</dbReference>
<sequence>MDYTQFSVAEFADDPFFRSWVNGTNREADAFWEGWLSRHPEKRAEVQQARQLVSMLAAYQPPPLSPTELAQEVGKFRRATADRTIPFGPGRATEPAGHPGTGLGAWRHWQRWAAVLAGLLMLAGAGYLLNDRWLHPAHTVRTPLGGLRELTLPDGSVVTLNANTTLTYGRDWSLPAPREVWLDGEAFFKVVKKSAGGERVKFIVHTGNLQVEVLGTQFNVAHRRGATQVVLSEGKVQLSSAQLATEGALLMQPGEYAALSGEDTAFRTRRVEPDVYSSWRQNKLIFEAMPLSQVAQLLEDNYGLRVTFGEPALAREQFTATIPTRDPDVLLSALAESFNLEVRRSGNQVRLTPNP</sequence>
<dbReference type="InterPro" id="IPR032508">
    <property type="entry name" value="FecR_C"/>
</dbReference>
<dbReference type="InterPro" id="IPR012373">
    <property type="entry name" value="Ferrdict_sens_TM"/>
</dbReference>
<evidence type="ECO:0000259" key="2">
    <source>
        <dbReference type="Pfam" id="PF16344"/>
    </source>
</evidence>
<feature type="domain" description="FecR protein" evidence="1">
    <location>
        <begin position="139"/>
        <end position="237"/>
    </location>
</feature>
<dbReference type="AlphaFoldDB" id="A0A6J4JIN0"/>
<evidence type="ECO:0000259" key="1">
    <source>
        <dbReference type="Pfam" id="PF04773"/>
    </source>
</evidence>
<dbReference type="PANTHER" id="PTHR30273:SF2">
    <property type="entry name" value="PROTEIN FECR"/>
    <property type="match status" value="1"/>
</dbReference>
<dbReference type="Gene3D" id="3.55.50.30">
    <property type="match status" value="1"/>
</dbReference>
<dbReference type="EMBL" id="CADCTQ010000295">
    <property type="protein sequence ID" value="CAA9277825.1"/>
    <property type="molecule type" value="Genomic_DNA"/>
</dbReference>
<feature type="domain" description="Protein FecR C-terminal" evidence="2">
    <location>
        <begin position="283"/>
        <end position="349"/>
    </location>
</feature>
<gene>
    <name evidence="3" type="ORF">AVDCRST_MAG56-3490</name>
</gene>
<proteinExistence type="predicted"/>
<reference evidence="3" key="1">
    <citation type="submission" date="2020-02" db="EMBL/GenBank/DDBJ databases">
        <authorList>
            <person name="Meier V. D."/>
        </authorList>
    </citation>
    <scope>NUCLEOTIDE SEQUENCE</scope>
    <source>
        <strain evidence="3">AVDCRST_MAG56</strain>
    </source>
</reference>